<protein>
    <submittedName>
        <fullName evidence="2">Uncharacterized protein</fullName>
    </submittedName>
</protein>
<dbReference type="AlphaFoldDB" id="A0AAV7MYQ7"/>
<gene>
    <name evidence="2" type="ORF">NDU88_005660</name>
</gene>
<accession>A0AAV7MYQ7</accession>
<feature type="compositionally biased region" description="Basic and acidic residues" evidence="1">
    <location>
        <begin position="1"/>
        <end position="12"/>
    </location>
</feature>
<reference evidence="2" key="1">
    <citation type="journal article" date="2022" name="bioRxiv">
        <title>Sequencing and chromosome-scale assembly of the giantPleurodeles waltlgenome.</title>
        <authorList>
            <person name="Brown T."/>
            <person name="Elewa A."/>
            <person name="Iarovenko S."/>
            <person name="Subramanian E."/>
            <person name="Araus A.J."/>
            <person name="Petzold A."/>
            <person name="Susuki M."/>
            <person name="Suzuki K.-i.T."/>
            <person name="Hayashi T."/>
            <person name="Toyoda A."/>
            <person name="Oliveira C."/>
            <person name="Osipova E."/>
            <person name="Leigh N.D."/>
            <person name="Simon A."/>
            <person name="Yun M.H."/>
        </authorList>
    </citation>
    <scope>NUCLEOTIDE SEQUENCE</scope>
    <source>
        <strain evidence="2">20211129_DDA</strain>
        <tissue evidence="2">Liver</tissue>
    </source>
</reference>
<comment type="caution">
    <text evidence="2">The sequence shown here is derived from an EMBL/GenBank/DDBJ whole genome shotgun (WGS) entry which is preliminary data.</text>
</comment>
<feature type="region of interest" description="Disordered" evidence="1">
    <location>
        <begin position="1"/>
        <end position="47"/>
    </location>
</feature>
<evidence type="ECO:0000313" key="3">
    <source>
        <dbReference type="Proteomes" id="UP001066276"/>
    </source>
</evidence>
<name>A0AAV7MYQ7_PLEWA</name>
<dbReference type="Proteomes" id="UP001066276">
    <property type="component" value="Chromosome 9"/>
</dbReference>
<evidence type="ECO:0000256" key="1">
    <source>
        <dbReference type="SAM" id="MobiDB-lite"/>
    </source>
</evidence>
<dbReference type="EMBL" id="JANPWB010000013">
    <property type="protein sequence ID" value="KAJ1108284.1"/>
    <property type="molecule type" value="Genomic_DNA"/>
</dbReference>
<feature type="compositionally biased region" description="Basic and acidic residues" evidence="1">
    <location>
        <begin position="72"/>
        <end position="81"/>
    </location>
</feature>
<organism evidence="2 3">
    <name type="scientific">Pleurodeles waltl</name>
    <name type="common">Iberian ribbed newt</name>
    <dbReference type="NCBI Taxonomy" id="8319"/>
    <lineage>
        <taxon>Eukaryota</taxon>
        <taxon>Metazoa</taxon>
        <taxon>Chordata</taxon>
        <taxon>Craniata</taxon>
        <taxon>Vertebrata</taxon>
        <taxon>Euteleostomi</taxon>
        <taxon>Amphibia</taxon>
        <taxon>Batrachia</taxon>
        <taxon>Caudata</taxon>
        <taxon>Salamandroidea</taxon>
        <taxon>Salamandridae</taxon>
        <taxon>Pleurodelinae</taxon>
        <taxon>Pleurodeles</taxon>
    </lineage>
</organism>
<keyword evidence="3" id="KW-1185">Reference proteome</keyword>
<feature type="region of interest" description="Disordered" evidence="1">
    <location>
        <begin position="62"/>
        <end position="81"/>
    </location>
</feature>
<evidence type="ECO:0000313" key="2">
    <source>
        <dbReference type="EMBL" id="KAJ1108284.1"/>
    </source>
</evidence>
<sequence>MGRPEARREYRQRPTRLHSVGARPEEEQQTTAARRHRDGEKSQGGCLWEGGKRTNYLLLAANPCWPGSARGTVERTEGGAD</sequence>
<proteinExistence type="predicted"/>